<dbReference type="Proteomes" id="UP001419268">
    <property type="component" value="Unassembled WGS sequence"/>
</dbReference>
<protein>
    <recommendedName>
        <fullName evidence="4">NADH dehydrogenase subunit 4L</fullName>
    </recommendedName>
</protein>
<sequence>MIIRFNLFPLLVFSIDSLSRVVVVVVVAAVVDDDDVVVVVLVVRSDYGEITEMERRNDCDSVSESIRFWG</sequence>
<dbReference type="EMBL" id="JBBNAG010000004">
    <property type="protein sequence ID" value="KAK9139504.1"/>
    <property type="molecule type" value="Genomic_DNA"/>
</dbReference>
<feature type="signal peptide" evidence="1">
    <location>
        <begin position="1"/>
        <end position="19"/>
    </location>
</feature>
<evidence type="ECO:0000256" key="1">
    <source>
        <dbReference type="SAM" id="SignalP"/>
    </source>
</evidence>
<evidence type="ECO:0000313" key="2">
    <source>
        <dbReference type="EMBL" id="KAK9139504.1"/>
    </source>
</evidence>
<evidence type="ECO:0000313" key="3">
    <source>
        <dbReference type="Proteomes" id="UP001419268"/>
    </source>
</evidence>
<evidence type="ECO:0008006" key="4">
    <source>
        <dbReference type="Google" id="ProtNLM"/>
    </source>
</evidence>
<gene>
    <name evidence="2" type="ORF">Scep_009185</name>
</gene>
<feature type="chain" id="PRO_5042833448" description="NADH dehydrogenase subunit 4L" evidence="1">
    <location>
        <begin position="20"/>
        <end position="70"/>
    </location>
</feature>
<dbReference type="AlphaFoldDB" id="A0AAP0JTF2"/>
<accession>A0AAP0JTF2</accession>
<comment type="caution">
    <text evidence="2">The sequence shown here is derived from an EMBL/GenBank/DDBJ whole genome shotgun (WGS) entry which is preliminary data.</text>
</comment>
<proteinExistence type="predicted"/>
<keyword evidence="3" id="KW-1185">Reference proteome</keyword>
<organism evidence="2 3">
    <name type="scientific">Stephania cephalantha</name>
    <dbReference type="NCBI Taxonomy" id="152367"/>
    <lineage>
        <taxon>Eukaryota</taxon>
        <taxon>Viridiplantae</taxon>
        <taxon>Streptophyta</taxon>
        <taxon>Embryophyta</taxon>
        <taxon>Tracheophyta</taxon>
        <taxon>Spermatophyta</taxon>
        <taxon>Magnoliopsida</taxon>
        <taxon>Ranunculales</taxon>
        <taxon>Menispermaceae</taxon>
        <taxon>Menispermoideae</taxon>
        <taxon>Cissampelideae</taxon>
        <taxon>Stephania</taxon>
    </lineage>
</organism>
<reference evidence="2 3" key="1">
    <citation type="submission" date="2024-01" db="EMBL/GenBank/DDBJ databases">
        <title>Genome assemblies of Stephania.</title>
        <authorList>
            <person name="Yang L."/>
        </authorList>
    </citation>
    <scope>NUCLEOTIDE SEQUENCE [LARGE SCALE GENOMIC DNA]</scope>
    <source>
        <strain evidence="2">JXDWG</strain>
        <tissue evidence="2">Leaf</tissue>
    </source>
</reference>
<name>A0AAP0JTF2_9MAGN</name>
<keyword evidence="1" id="KW-0732">Signal</keyword>